<feature type="compositionally biased region" description="Gly residues" evidence="1">
    <location>
        <begin position="117"/>
        <end position="128"/>
    </location>
</feature>
<evidence type="ECO:0000313" key="3">
    <source>
        <dbReference type="EMBL" id="MCP8886172.1"/>
    </source>
</evidence>
<organism evidence="3 4">
    <name type="scientific">Devosia ureilytica</name>
    <dbReference type="NCBI Taxonomy" id="2952754"/>
    <lineage>
        <taxon>Bacteria</taxon>
        <taxon>Pseudomonadati</taxon>
        <taxon>Pseudomonadota</taxon>
        <taxon>Alphaproteobacteria</taxon>
        <taxon>Hyphomicrobiales</taxon>
        <taxon>Devosiaceae</taxon>
        <taxon>Devosia</taxon>
    </lineage>
</organism>
<protein>
    <submittedName>
        <fullName evidence="3">Uncharacterized protein</fullName>
    </submittedName>
</protein>
<proteinExistence type="predicted"/>
<comment type="caution">
    <text evidence="3">The sequence shown here is derived from an EMBL/GenBank/DDBJ whole genome shotgun (WGS) entry which is preliminary data.</text>
</comment>
<dbReference type="AlphaFoldDB" id="A0A9Q4AM70"/>
<dbReference type="EMBL" id="JAMWDU010000001">
    <property type="protein sequence ID" value="MCP8886172.1"/>
    <property type="molecule type" value="Genomic_DNA"/>
</dbReference>
<evidence type="ECO:0000256" key="2">
    <source>
        <dbReference type="SAM" id="SignalP"/>
    </source>
</evidence>
<evidence type="ECO:0000313" key="4">
    <source>
        <dbReference type="Proteomes" id="UP001060275"/>
    </source>
</evidence>
<sequence length="128" mass="12777">MVRAPLVLVALAGLALPTFAQEVIEPIDDCAPETISQLLGLEDNPDCVLPEDETVGEGEEIVDEETSTKNPVSIAAKLPGSNREAALAHASEMSGGKAGGNGGSGDDSDESSASSGNGNGNGKGNGKS</sequence>
<name>A0A9Q4AM70_9HYPH</name>
<feature type="compositionally biased region" description="Gly residues" evidence="1">
    <location>
        <begin position="96"/>
        <end position="105"/>
    </location>
</feature>
<evidence type="ECO:0000256" key="1">
    <source>
        <dbReference type="SAM" id="MobiDB-lite"/>
    </source>
</evidence>
<keyword evidence="2" id="KW-0732">Signal</keyword>
<feature type="chain" id="PRO_5040474765" evidence="2">
    <location>
        <begin position="21"/>
        <end position="128"/>
    </location>
</feature>
<accession>A0A9Q4AM70</accession>
<reference evidence="3" key="1">
    <citation type="submission" date="2022-06" db="EMBL/GenBank/DDBJ databases">
        <title>Devosia sp. XJ19-45 genome assembly.</title>
        <authorList>
            <person name="Li B."/>
            <person name="Cai M."/>
            <person name="Nie G."/>
            <person name="Li W."/>
        </authorList>
    </citation>
    <scope>NUCLEOTIDE SEQUENCE</scope>
    <source>
        <strain evidence="3">XJ19-45</strain>
    </source>
</reference>
<dbReference type="RefSeq" id="WP_254672648.1">
    <property type="nucleotide sequence ID" value="NZ_JAMWDU010000001.1"/>
</dbReference>
<feature type="signal peptide" evidence="2">
    <location>
        <begin position="1"/>
        <end position="20"/>
    </location>
</feature>
<gene>
    <name evidence="3" type="ORF">NF348_03565</name>
</gene>
<feature type="region of interest" description="Disordered" evidence="1">
    <location>
        <begin position="80"/>
        <end position="128"/>
    </location>
</feature>
<dbReference type="Proteomes" id="UP001060275">
    <property type="component" value="Unassembled WGS sequence"/>
</dbReference>
<keyword evidence="4" id="KW-1185">Reference proteome</keyword>